<evidence type="ECO:0000313" key="3">
    <source>
        <dbReference type="EMBL" id="QBK91795.1"/>
    </source>
</evidence>
<dbReference type="PANTHER" id="PTHR24198">
    <property type="entry name" value="ANKYRIN REPEAT AND PROTEIN KINASE DOMAIN-CONTAINING PROTEIN"/>
    <property type="match status" value="1"/>
</dbReference>
<dbReference type="PROSITE" id="PS50297">
    <property type="entry name" value="ANK_REP_REGION"/>
    <property type="match status" value="2"/>
</dbReference>
<name>A0A481Z8J0_9VIRU</name>
<gene>
    <name evidence="3" type="ORF">LCPAC304_01330</name>
</gene>
<dbReference type="PANTHER" id="PTHR24198:SF165">
    <property type="entry name" value="ANKYRIN REPEAT-CONTAINING PROTEIN-RELATED"/>
    <property type="match status" value="1"/>
</dbReference>
<sequence>MSFDLCEELIRATKKGWLNEMERLLECGADVNGQSEKDETPLLKACEGFDNIHIVRYLLDNGADVNHKRVAQIASSYYETALSVCLEYSDVTTAQLLVDHGANVDEIVDEKSKTILLFVMEYVYSHIHNDKGTLRSIEFLVKNGADVNATDEQGCSPLSQSVLAGNFDLVQLFVENGADLDSKDEDGDTALDCACSNNDFKIATYLLHHGATNTAKIDTSPIPEPTMEEKYLYLLYWFQKTDDDVKEAILYQHLRSSLPDLVRGGSKK</sequence>
<evidence type="ECO:0000256" key="2">
    <source>
        <dbReference type="ARBA" id="ARBA00023043"/>
    </source>
</evidence>
<dbReference type="InterPro" id="IPR036770">
    <property type="entry name" value="Ankyrin_rpt-contain_sf"/>
</dbReference>
<dbReference type="InterPro" id="IPR002110">
    <property type="entry name" value="Ankyrin_rpt"/>
</dbReference>
<reference evidence="3" key="1">
    <citation type="journal article" date="2019" name="MBio">
        <title>Virus Genomes from Deep Sea Sediments Expand the Ocean Megavirome and Support Independent Origins of Viral Gigantism.</title>
        <authorList>
            <person name="Backstrom D."/>
            <person name="Yutin N."/>
            <person name="Jorgensen S.L."/>
            <person name="Dharamshi J."/>
            <person name="Homa F."/>
            <person name="Zaremba-Niedwiedzka K."/>
            <person name="Spang A."/>
            <person name="Wolf Y.I."/>
            <person name="Koonin E.V."/>
            <person name="Ettema T.J."/>
        </authorList>
    </citation>
    <scope>NUCLEOTIDE SEQUENCE</scope>
</reference>
<dbReference type="EMBL" id="MK500565">
    <property type="protein sequence ID" value="QBK91795.1"/>
    <property type="molecule type" value="Genomic_DNA"/>
</dbReference>
<protein>
    <submittedName>
        <fullName evidence="3">Ankyrin repeat protein</fullName>
    </submittedName>
</protein>
<evidence type="ECO:0000256" key="1">
    <source>
        <dbReference type="ARBA" id="ARBA00022737"/>
    </source>
</evidence>
<dbReference type="PROSITE" id="PS50088">
    <property type="entry name" value="ANK_REPEAT"/>
    <property type="match status" value="3"/>
</dbReference>
<dbReference type="SUPFAM" id="SSF48403">
    <property type="entry name" value="Ankyrin repeat"/>
    <property type="match status" value="1"/>
</dbReference>
<keyword evidence="1" id="KW-0677">Repeat</keyword>
<keyword evidence="2" id="KW-0040">ANK repeat</keyword>
<proteinExistence type="predicted"/>
<dbReference type="Pfam" id="PF12796">
    <property type="entry name" value="Ank_2"/>
    <property type="match status" value="2"/>
</dbReference>
<organism evidence="3">
    <name type="scientific">Pithovirus LCPAC304</name>
    <dbReference type="NCBI Taxonomy" id="2506594"/>
    <lineage>
        <taxon>Viruses</taxon>
        <taxon>Pithoviruses</taxon>
    </lineage>
</organism>
<accession>A0A481Z8J0</accession>
<dbReference type="SMART" id="SM00248">
    <property type="entry name" value="ANK"/>
    <property type="match status" value="5"/>
</dbReference>
<dbReference type="Gene3D" id="1.25.40.20">
    <property type="entry name" value="Ankyrin repeat-containing domain"/>
    <property type="match status" value="2"/>
</dbReference>